<dbReference type="Gene3D" id="2.30.30.30">
    <property type="match status" value="1"/>
</dbReference>
<evidence type="ECO:0000256" key="2">
    <source>
        <dbReference type="ARBA" id="ARBA00004815"/>
    </source>
</evidence>
<evidence type="ECO:0000259" key="11">
    <source>
        <dbReference type="SMART" id="SM00841"/>
    </source>
</evidence>
<dbReference type="SUPFAM" id="SSF50249">
    <property type="entry name" value="Nucleic acid-binding proteins"/>
    <property type="match status" value="2"/>
</dbReference>
<reference evidence="15 16" key="1">
    <citation type="journal article" date="2020" name="Cell Host Microbe">
        <title>Functional and Genomic Variation between Human-Derived Isolates of Lachnospiraceae Reveals Inter- and Intra-Species Diversity.</title>
        <authorList>
            <person name="Sorbara M.T."/>
            <person name="Littmann E.R."/>
            <person name="Fontana E."/>
            <person name="Moody T.U."/>
            <person name="Kohout C.E."/>
            <person name="Gjonbalaj M."/>
            <person name="Eaton V."/>
            <person name="Seok R."/>
            <person name="Leiner I.M."/>
            <person name="Pamer E.G."/>
        </authorList>
    </citation>
    <scope>NUCLEOTIDE SEQUENCE [LARGE SCALE GENOMIC DNA]</scope>
    <source>
        <strain evidence="14 15">MSK.17.11</strain>
        <strain evidence="13 16">MSK.17.38</strain>
    </source>
</reference>
<dbReference type="NCBIfam" id="NF001810">
    <property type="entry name" value="PRK00529.1"/>
    <property type="match status" value="1"/>
</dbReference>
<keyword evidence="15" id="KW-1185">Reference proteome</keyword>
<keyword evidence="6 8" id="KW-0648">Protein biosynthesis</keyword>
<dbReference type="NCBIfam" id="TIGR00038">
    <property type="entry name" value="efp"/>
    <property type="match status" value="1"/>
</dbReference>
<dbReference type="Proteomes" id="UP000701680">
    <property type="component" value="Unassembled WGS sequence"/>
</dbReference>
<keyword evidence="4 8" id="KW-0963">Cytoplasm</keyword>
<dbReference type="PROSITE" id="PS01275">
    <property type="entry name" value="EFP"/>
    <property type="match status" value="1"/>
</dbReference>
<dbReference type="Proteomes" id="UP000528555">
    <property type="component" value="Unassembled WGS sequence"/>
</dbReference>
<dbReference type="SMART" id="SM00841">
    <property type="entry name" value="Elong-fact-P_C"/>
    <property type="match status" value="1"/>
</dbReference>
<evidence type="ECO:0000256" key="1">
    <source>
        <dbReference type="ARBA" id="ARBA00004496"/>
    </source>
</evidence>
<comment type="caution">
    <text evidence="14">The sequence shown here is derived from an EMBL/GenBank/DDBJ whole genome shotgun (WGS) entry which is preliminary data.</text>
</comment>
<dbReference type="EMBL" id="JAAIUO010000002">
    <property type="protein sequence ID" value="NSK14211.1"/>
    <property type="molecule type" value="Genomic_DNA"/>
</dbReference>
<dbReference type="FunFam" id="2.30.30.30:FF:000003">
    <property type="entry name" value="Elongation factor P"/>
    <property type="match status" value="1"/>
</dbReference>
<dbReference type="PANTHER" id="PTHR30053">
    <property type="entry name" value="ELONGATION FACTOR P"/>
    <property type="match status" value="1"/>
</dbReference>
<dbReference type="Pfam" id="PF09285">
    <property type="entry name" value="Elong-fact-P_C"/>
    <property type="match status" value="1"/>
</dbReference>
<evidence type="ECO:0000256" key="10">
    <source>
        <dbReference type="RuleBase" id="RU004389"/>
    </source>
</evidence>
<dbReference type="PIRSF" id="PIRSF005901">
    <property type="entry name" value="EF-P"/>
    <property type="match status" value="1"/>
</dbReference>
<comment type="function">
    <text evidence="7 8">Involved in peptide bond synthesis. Stimulates efficient translation and peptide-bond synthesis on native or reconstituted 70S ribosomes in vitro. Probably functions indirectly by altering the affinity of the ribosome for aminoacyl-tRNA, thus increasing their reactivity as acceptors for peptidyl transferase.</text>
</comment>
<comment type="subcellular location">
    <subcellularLocation>
        <location evidence="1 8">Cytoplasm</location>
    </subcellularLocation>
</comment>
<evidence type="ECO:0000256" key="7">
    <source>
        <dbReference type="ARBA" id="ARBA00025469"/>
    </source>
</evidence>
<dbReference type="InterPro" id="IPR012340">
    <property type="entry name" value="NA-bd_OB-fold"/>
</dbReference>
<dbReference type="InterPro" id="IPR020599">
    <property type="entry name" value="Transl_elong_fac_P/YeiP"/>
</dbReference>
<dbReference type="PANTHER" id="PTHR30053:SF12">
    <property type="entry name" value="ELONGATION FACTOR P (EF-P) FAMILY PROTEIN"/>
    <property type="match status" value="1"/>
</dbReference>
<dbReference type="Pfam" id="PF01132">
    <property type="entry name" value="EFP"/>
    <property type="match status" value="1"/>
</dbReference>
<dbReference type="OrthoDB" id="9801844at2"/>
<dbReference type="InterPro" id="IPR014722">
    <property type="entry name" value="Rib_uL2_dom2"/>
</dbReference>
<dbReference type="Pfam" id="PF08207">
    <property type="entry name" value="EFP_N"/>
    <property type="match status" value="1"/>
</dbReference>
<evidence type="ECO:0000256" key="8">
    <source>
        <dbReference type="HAMAP-Rule" id="MF_00141"/>
    </source>
</evidence>
<dbReference type="InterPro" id="IPR015365">
    <property type="entry name" value="Elong-fact-P_C"/>
</dbReference>
<evidence type="ECO:0000259" key="12">
    <source>
        <dbReference type="SMART" id="SM01185"/>
    </source>
</evidence>
<dbReference type="GO" id="GO:0043043">
    <property type="term" value="P:peptide biosynthetic process"/>
    <property type="evidence" value="ECO:0007669"/>
    <property type="project" value="InterPro"/>
</dbReference>
<dbReference type="EMBL" id="JAAITX010000002">
    <property type="protein sequence ID" value="NVH57702.1"/>
    <property type="molecule type" value="Genomic_DNA"/>
</dbReference>
<dbReference type="UniPathway" id="UPA00345"/>
<dbReference type="AlphaFoldDB" id="A0A850HHS3"/>
<comment type="similarity">
    <text evidence="3 8 10">Belongs to the elongation factor P family.</text>
</comment>
<dbReference type="InterPro" id="IPR001059">
    <property type="entry name" value="Transl_elong_P/YeiP_cen"/>
</dbReference>
<dbReference type="InterPro" id="IPR008991">
    <property type="entry name" value="Translation_prot_SH3-like_sf"/>
</dbReference>
<dbReference type="GO" id="GO:0005829">
    <property type="term" value="C:cytosol"/>
    <property type="evidence" value="ECO:0007669"/>
    <property type="project" value="UniProtKB-ARBA"/>
</dbReference>
<reference evidence="14" key="2">
    <citation type="submission" date="2020-02" db="EMBL/GenBank/DDBJ databases">
        <authorList>
            <person name="Littmann E."/>
            <person name="Sorbara M."/>
        </authorList>
    </citation>
    <scope>NUCLEOTIDE SEQUENCE</scope>
    <source>
        <strain evidence="14">MSK.17.11</strain>
        <strain evidence="13">MSK.17.38</strain>
    </source>
</reference>
<accession>A0A850HHS3</accession>
<evidence type="ECO:0000256" key="5">
    <source>
        <dbReference type="ARBA" id="ARBA00022768"/>
    </source>
</evidence>
<evidence type="ECO:0000256" key="6">
    <source>
        <dbReference type="ARBA" id="ARBA00022917"/>
    </source>
</evidence>
<protein>
    <recommendedName>
        <fullName evidence="8 9">Elongation factor P</fullName>
        <shortName evidence="8">EF-P</shortName>
    </recommendedName>
</protein>
<dbReference type="FunFam" id="2.40.50.140:FF:000009">
    <property type="entry name" value="Elongation factor P"/>
    <property type="match status" value="1"/>
</dbReference>
<dbReference type="GO" id="GO:0003746">
    <property type="term" value="F:translation elongation factor activity"/>
    <property type="evidence" value="ECO:0007669"/>
    <property type="project" value="UniProtKB-UniRule"/>
</dbReference>
<proteinExistence type="inferred from homology"/>
<keyword evidence="5 8" id="KW-0251">Elongation factor</keyword>
<evidence type="ECO:0000313" key="13">
    <source>
        <dbReference type="EMBL" id="NSK14211.1"/>
    </source>
</evidence>
<evidence type="ECO:0000313" key="14">
    <source>
        <dbReference type="EMBL" id="NVH57702.1"/>
    </source>
</evidence>
<evidence type="ECO:0000256" key="3">
    <source>
        <dbReference type="ARBA" id="ARBA00009479"/>
    </source>
</evidence>
<dbReference type="InterPro" id="IPR013185">
    <property type="entry name" value="Transl_elong_KOW-like"/>
</dbReference>
<evidence type="ECO:0000256" key="4">
    <source>
        <dbReference type="ARBA" id="ARBA00022490"/>
    </source>
</evidence>
<name>A0A850HHS3_9FIRM</name>
<feature type="domain" description="Translation elongation factor P/YeiP central" evidence="12">
    <location>
        <begin position="69"/>
        <end position="123"/>
    </location>
</feature>
<dbReference type="SUPFAM" id="SSF50104">
    <property type="entry name" value="Translation proteins SH3-like domain"/>
    <property type="match status" value="1"/>
</dbReference>
<dbReference type="CDD" id="cd04470">
    <property type="entry name" value="S1_EF-P_repeat_1"/>
    <property type="match status" value="1"/>
</dbReference>
<organism evidence="14 15">
    <name type="scientific">Dorea phocaeensis</name>
    <dbReference type="NCBI Taxonomy" id="2040291"/>
    <lineage>
        <taxon>Bacteria</taxon>
        <taxon>Bacillati</taxon>
        <taxon>Bacillota</taxon>
        <taxon>Clostridia</taxon>
        <taxon>Lachnospirales</taxon>
        <taxon>Lachnospiraceae</taxon>
        <taxon>Dorea</taxon>
    </lineage>
</organism>
<evidence type="ECO:0000313" key="15">
    <source>
        <dbReference type="Proteomes" id="UP000528555"/>
    </source>
</evidence>
<dbReference type="Gene3D" id="2.40.50.140">
    <property type="entry name" value="Nucleic acid-binding proteins"/>
    <property type="match status" value="2"/>
</dbReference>
<dbReference type="InterPro" id="IPR011768">
    <property type="entry name" value="Transl_elongation_fac_P"/>
</dbReference>
<dbReference type="HAMAP" id="MF_00141">
    <property type="entry name" value="EF_P"/>
    <property type="match status" value="1"/>
</dbReference>
<evidence type="ECO:0000313" key="16">
    <source>
        <dbReference type="Proteomes" id="UP000701680"/>
    </source>
</evidence>
<dbReference type="CDD" id="cd05794">
    <property type="entry name" value="S1_EF-P_repeat_2"/>
    <property type="match status" value="1"/>
</dbReference>
<dbReference type="FunFam" id="2.40.50.140:FF:000004">
    <property type="entry name" value="Elongation factor P"/>
    <property type="match status" value="1"/>
</dbReference>
<gene>
    <name evidence="8 14" type="primary">efp</name>
    <name evidence="14" type="ORF">G5A66_03345</name>
    <name evidence="13" type="ORF">G5A75_04855</name>
</gene>
<comment type="pathway">
    <text evidence="2 8">Protein biosynthesis; polypeptide chain elongation.</text>
</comment>
<dbReference type="SMART" id="SM01185">
    <property type="entry name" value="EFP"/>
    <property type="match status" value="1"/>
</dbReference>
<sequence length="187" mass="20937">MATKSAGEFRNGMTLEIDGKVCQVMEFMHVKPGKGAAFVRVKLKDIINGGVVETTFRPTESFQEAFIERKKMQYLYNDGDLFYFMDNETFDQIAVSKEDVGDSLKFVKENQEVSVSLYQEKPFAIEPPLTVELLVTETEPGFKGNTAQGATKPAIVETGAQVAVPLFVEQDEMIKIDTRTGEYLSRV</sequence>
<dbReference type="InterPro" id="IPR013852">
    <property type="entry name" value="Transl_elong_P/YeiP_CS"/>
</dbReference>
<dbReference type="RefSeq" id="WP_101695566.1">
    <property type="nucleotide sequence ID" value="NZ_JAAITX010000002.1"/>
</dbReference>
<evidence type="ECO:0000256" key="9">
    <source>
        <dbReference type="NCBIfam" id="TIGR00038"/>
    </source>
</evidence>
<feature type="domain" description="Elongation factor P C-terminal" evidence="11">
    <location>
        <begin position="131"/>
        <end position="186"/>
    </location>
</feature>